<keyword evidence="15" id="KW-1185">Reference proteome</keyword>
<evidence type="ECO:0000256" key="6">
    <source>
        <dbReference type="ARBA" id="ARBA00022556"/>
    </source>
</evidence>
<evidence type="ECO:0000256" key="10">
    <source>
        <dbReference type="ARBA" id="ARBA00022840"/>
    </source>
</evidence>
<reference evidence="14 15" key="1">
    <citation type="submission" date="2024-03" db="EMBL/GenBank/DDBJ databases">
        <title>Sulfurimonas sp. HSL3-1.</title>
        <authorList>
            <person name="Wang S."/>
        </authorList>
    </citation>
    <scope>NUCLEOTIDE SEQUENCE [LARGE SCALE GENOMIC DNA]</scope>
    <source>
        <strain evidence="14 15">HSL3-1</strain>
    </source>
</reference>
<evidence type="ECO:0000256" key="1">
    <source>
        <dbReference type="ARBA" id="ARBA00002274"/>
    </source>
</evidence>
<comment type="similarity">
    <text evidence="13">Belongs to the LpxK family.</text>
</comment>
<keyword evidence="11 13" id="KW-0443">Lipid metabolism</keyword>
<dbReference type="CDD" id="cd01983">
    <property type="entry name" value="SIMIBI"/>
    <property type="match status" value="1"/>
</dbReference>
<evidence type="ECO:0000256" key="2">
    <source>
        <dbReference type="ARBA" id="ARBA00004870"/>
    </source>
</evidence>
<protein>
    <recommendedName>
        <fullName evidence="4 13">Tetraacyldisaccharide 4'-kinase</fullName>
        <ecNumber evidence="3 13">2.7.1.130</ecNumber>
    </recommendedName>
    <alternativeName>
        <fullName evidence="12 13">Lipid A 4'-kinase</fullName>
    </alternativeName>
</protein>
<evidence type="ECO:0000256" key="4">
    <source>
        <dbReference type="ARBA" id="ARBA00016436"/>
    </source>
</evidence>
<evidence type="ECO:0000256" key="8">
    <source>
        <dbReference type="ARBA" id="ARBA00022741"/>
    </source>
</evidence>
<dbReference type="RefSeq" id="WP_345971861.1">
    <property type="nucleotide sequence ID" value="NZ_CP147920.1"/>
</dbReference>
<evidence type="ECO:0000256" key="13">
    <source>
        <dbReference type="HAMAP-Rule" id="MF_00409"/>
    </source>
</evidence>
<comment type="pathway">
    <text evidence="2 13">Glycolipid biosynthesis; lipid IV(A) biosynthesis; lipid IV(A) from (3R)-3-hydroxytetradecanoyl-[acyl-carrier-protein] and UDP-N-acetyl-alpha-D-glucosamine: step 6/6.</text>
</comment>
<dbReference type="GO" id="GO:0009029">
    <property type="term" value="F:lipid-A 4'-kinase activity"/>
    <property type="evidence" value="ECO:0007669"/>
    <property type="project" value="UniProtKB-EC"/>
</dbReference>
<proteinExistence type="inferred from homology"/>
<evidence type="ECO:0000256" key="5">
    <source>
        <dbReference type="ARBA" id="ARBA00022516"/>
    </source>
</evidence>
<keyword evidence="5 13" id="KW-0444">Lipid biosynthesis</keyword>
<evidence type="ECO:0000313" key="15">
    <source>
        <dbReference type="Proteomes" id="UP001447842"/>
    </source>
</evidence>
<keyword evidence="9 13" id="KW-0418">Kinase</keyword>
<dbReference type="NCBIfam" id="NF001892">
    <property type="entry name" value="PRK00652.1-5"/>
    <property type="match status" value="1"/>
</dbReference>
<evidence type="ECO:0000256" key="12">
    <source>
        <dbReference type="ARBA" id="ARBA00029757"/>
    </source>
</evidence>
<sequence length="307" mass="34036">MKPRLVAWGERFFYAPSSYQRLLAYALWPLGALYCFIMHRRYQNSVPRHQGIPVVSVGNLTVGGSGKTPLTVALAQRQANPAVVLRGYGRQSSGLQVVSDGSSVLCDVACSGDEAMLYALELPHAVVIVSEDREAGIAKAKAMGCGCVFLDDGYGKHFIAKYDIVIDVVAVNGFCLPAGPFRERLWPGKEVRLVREGVDFTRRVTIRDAAPKMALVTAIARPERLDPFLPEVVAKSTFPDHHFFARDELVSILEQSGADALLVTYKDYVKIRHFDLPLALMELHLELDDALAADVEHYIRTYDENKD</sequence>
<keyword evidence="6 13" id="KW-0441">Lipid A biosynthesis</keyword>
<dbReference type="HAMAP" id="MF_00409">
    <property type="entry name" value="LpxK"/>
    <property type="match status" value="1"/>
</dbReference>
<evidence type="ECO:0000256" key="7">
    <source>
        <dbReference type="ARBA" id="ARBA00022679"/>
    </source>
</evidence>
<dbReference type="EMBL" id="CP147920">
    <property type="protein sequence ID" value="XAU14030.1"/>
    <property type="molecule type" value="Genomic_DNA"/>
</dbReference>
<dbReference type="EC" id="2.7.1.130" evidence="3 13"/>
<evidence type="ECO:0000256" key="11">
    <source>
        <dbReference type="ARBA" id="ARBA00023098"/>
    </source>
</evidence>
<accession>A0ABZ3H673</accession>
<dbReference type="NCBIfam" id="TIGR00682">
    <property type="entry name" value="lpxK"/>
    <property type="match status" value="1"/>
</dbReference>
<dbReference type="PANTHER" id="PTHR42724">
    <property type="entry name" value="TETRAACYLDISACCHARIDE 4'-KINASE"/>
    <property type="match status" value="1"/>
</dbReference>
<dbReference type="PANTHER" id="PTHR42724:SF1">
    <property type="entry name" value="TETRAACYLDISACCHARIDE 4'-KINASE, MITOCHONDRIAL-RELATED"/>
    <property type="match status" value="1"/>
</dbReference>
<dbReference type="Pfam" id="PF02606">
    <property type="entry name" value="LpxK"/>
    <property type="match status" value="1"/>
</dbReference>
<gene>
    <name evidence="13" type="primary">lpxK</name>
    <name evidence="14" type="ORF">WCY31_07140</name>
</gene>
<comment type="function">
    <text evidence="1 13">Transfers the gamma-phosphate of ATP to the 4'-position of a tetraacyldisaccharide 1-phosphate intermediate (termed DS-1-P) to form tetraacyldisaccharide 1,4'-bis-phosphate (lipid IVA).</text>
</comment>
<evidence type="ECO:0000256" key="3">
    <source>
        <dbReference type="ARBA" id="ARBA00012071"/>
    </source>
</evidence>
<evidence type="ECO:0000256" key="9">
    <source>
        <dbReference type="ARBA" id="ARBA00022777"/>
    </source>
</evidence>
<dbReference type="InterPro" id="IPR003758">
    <property type="entry name" value="LpxK"/>
</dbReference>
<feature type="binding site" evidence="13">
    <location>
        <begin position="61"/>
        <end position="68"/>
    </location>
    <ligand>
        <name>ATP</name>
        <dbReference type="ChEBI" id="CHEBI:30616"/>
    </ligand>
</feature>
<comment type="catalytic activity">
    <reaction evidence="13">
        <text>a lipid A disaccharide + ATP = a lipid IVA + ADP + H(+)</text>
        <dbReference type="Rhea" id="RHEA:67840"/>
        <dbReference type="ChEBI" id="CHEBI:15378"/>
        <dbReference type="ChEBI" id="CHEBI:30616"/>
        <dbReference type="ChEBI" id="CHEBI:176343"/>
        <dbReference type="ChEBI" id="CHEBI:176425"/>
        <dbReference type="ChEBI" id="CHEBI:456216"/>
        <dbReference type="EC" id="2.7.1.130"/>
    </reaction>
</comment>
<evidence type="ECO:0000313" key="14">
    <source>
        <dbReference type="EMBL" id="XAU14030.1"/>
    </source>
</evidence>
<organism evidence="14 15">
    <name type="scientific">Sulfurimonas diazotrophicus</name>
    <dbReference type="NCBI Taxonomy" id="3131939"/>
    <lineage>
        <taxon>Bacteria</taxon>
        <taxon>Pseudomonadati</taxon>
        <taxon>Campylobacterota</taxon>
        <taxon>Epsilonproteobacteria</taxon>
        <taxon>Campylobacterales</taxon>
        <taxon>Sulfurimonadaceae</taxon>
        <taxon>Sulfurimonas</taxon>
    </lineage>
</organism>
<keyword evidence="8 13" id="KW-0547">Nucleotide-binding</keyword>
<name>A0ABZ3H673_9BACT</name>
<dbReference type="Proteomes" id="UP001447842">
    <property type="component" value="Chromosome"/>
</dbReference>
<keyword evidence="10 13" id="KW-0067">ATP-binding</keyword>
<keyword evidence="7 13" id="KW-0808">Transferase</keyword>